<dbReference type="RefSeq" id="WP_142903000.1">
    <property type="nucleotide sequence ID" value="NZ_ML660088.1"/>
</dbReference>
<sequence length="579" mass="65714">MKAPNALAVAVIGTLTLYGCATQTPVPVTETPVEVVPEPVVEAPPRPFPAETLYALLVAEMAGSRERYDIALGNYIQQAHKTRDPGVTARATRIARFLGARQAALNTALLWVQLQPDNREARMIAATELAQAGRLLEAFEQSSQLLALGSTPIFQTIAARAVQVTDTQREQLLEQYQMLLLQHPQNMQLLVGRGLLLQQQTELEAALDSARQALAQDTTYIPAAILEAKLLHQLEMPEQALERLVQLLQQFPENKRLRLQYARLLANYDLEQAHRQFSLLVEQSPDDPELVFSLALVSNERGLKEEARRYFERLLTLGHRRSSAHFYLGRLEEESENYNQALQHYWQVEPGPDFLPAILQSTDILVRQNSLGEANERLDKLRQRFPDQAERFYLLESEVLGQHDYLDEAQSLLTGALQQNPTSAKLLYARAMINERRDLLDVMERDLRTILKYEPNNATALNALGYTLADRTTRYEEALELISQALDIRPDDPAIIDSMGWVHYRLGNFDEALLRLREAMKAYPDHEIAAHLGEVLWVLGREQEAREIWREGLRLNPNSEVIPATMQRLQKQVSEDSGK</sequence>
<dbReference type="InterPro" id="IPR051685">
    <property type="entry name" value="Ycf3/AcsC/BcsC/TPR_MFPF"/>
</dbReference>
<dbReference type="InterPro" id="IPR011990">
    <property type="entry name" value="TPR-like_helical_dom_sf"/>
</dbReference>
<dbReference type="PROSITE" id="PS51257">
    <property type="entry name" value="PROKAR_LIPOPROTEIN"/>
    <property type="match status" value="1"/>
</dbReference>
<dbReference type="SUPFAM" id="SSF48452">
    <property type="entry name" value="TPR-like"/>
    <property type="match status" value="2"/>
</dbReference>
<gene>
    <name evidence="4" type="ORF">FKG94_04555</name>
</gene>
<dbReference type="EMBL" id="VHSG01000005">
    <property type="protein sequence ID" value="TQV84794.1"/>
    <property type="molecule type" value="Genomic_DNA"/>
</dbReference>
<feature type="repeat" description="TPR" evidence="3">
    <location>
        <begin position="493"/>
        <end position="526"/>
    </location>
</feature>
<dbReference type="AlphaFoldDB" id="A0A545U5P4"/>
<dbReference type="Gene3D" id="1.25.40.10">
    <property type="entry name" value="Tetratricopeptide repeat domain"/>
    <property type="match status" value="2"/>
</dbReference>
<comment type="caution">
    <text evidence="4">The sequence shown here is derived from an EMBL/GenBank/DDBJ whole genome shotgun (WGS) entry which is preliminary data.</text>
</comment>
<name>A0A545U5P4_9GAMM</name>
<dbReference type="PANTHER" id="PTHR44943">
    <property type="entry name" value="CELLULOSE SYNTHASE OPERON PROTEIN C"/>
    <property type="match status" value="1"/>
</dbReference>
<protein>
    <submittedName>
        <fullName evidence="4">Tetratricopeptide repeat protein</fullName>
    </submittedName>
</protein>
<evidence type="ECO:0000313" key="4">
    <source>
        <dbReference type="EMBL" id="TQV84794.1"/>
    </source>
</evidence>
<proteinExistence type="predicted"/>
<keyword evidence="2 3" id="KW-0802">TPR repeat</keyword>
<dbReference type="Pfam" id="PF13432">
    <property type="entry name" value="TPR_16"/>
    <property type="match status" value="3"/>
</dbReference>
<keyword evidence="1" id="KW-0677">Repeat</keyword>
<keyword evidence="5" id="KW-1185">Reference proteome</keyword>
<dbReference type="Proteomes" id="UP000319732">
    <property type="component" value="Unassembled WGS sequence"/>
</dbReference>
<dbReference type="SMART" id="SM00028">
    <property type="entry name" value="TPR"/>
    <property type="match status" value="8"/>
</dbReference>
<organism evidence="4 5">
    <name type="scientific">Exilibacterium tricleocarpae</name>
    <dbReference type="NCBI Taxonomy" id="2591008"/>
    <lineage>
        <taxon>Bacteria</taxon>
        <taxon>Pseudomonadati</taxon>
        <taxon>Pseudomonadota</taxon>
        <taxon>Gammaproteobacteria</taxon>
        <taxon>Cellvibrionales</taxon>
        <taxon>Cellvibrionaceae</taxon>
        <taxon>Exilibacterium</taxon>
    </lineage>
</organism>
<dbReference type="InterPro" id="IPR019734">
    <property type="entry name" value="TPR_rpt"/>
</dbReference>
<dbReference type="PANTHER" id="PTHR44943:SF8">
    <property type="entry name" value="TPR REPEAT-CONTAINING PROTEIN MJ0263"/>
    <property type="match status" value="1"/>
</dbReference>
<reference evidence="4 5" key="1">
    <citation type="submission" date="2019-06" db="EMBL/GenBank/DDBJ databases">
        <title>Whole genome sequence for Cellvibrionaceae sp. R142.</title>
        <authorList>
            <person name="Wang G."/>
        </authorList>
    </citation>
    <scope>NUCLEOTIDE SEQUENCE [LARGE SCALE GENOMIC DNA]</scope>
    <source>
        <strain evidence="4 5">R142</strain>
    </source>
</reference>
<evidence type="ECO:0000256" key="3">
    <source>
        <dbReference type="PROSITE-ProRule" id="PRU00339"/>
    </source>
</evidence>
<accession>A0A545U5P4</accession>
<evidence type="ECO:0000256" key="1">
    <source>
        <dbReference type="ARBA" id="ARBA00022737"/>
    </source>
</evidence>
<dbReference type="OrthoDB" id="9766710at2"/>
<evidence type="ECO:0000256" key="2">
    <source>
        <dbReference type="ARBA" id="ARBA00022803"/>
    </source>
</evidence>
<evidence type="ECO:0000313" key="5">
    <source>
        <dbReference type="Proteomes" id="UP000319732"/>
    </source>
</evidence>
<dbReference type="PROSITE" id="PS50005">
    <property type="entry name" value="TPR"/>
    <property type="match status" value="1"/>
</dbReference>